<evidence type="ECO:0000256" key="1">
    <source>
        <dbReference type="SAM" id="MobiDB-lite"/>
    </source>
</evidence>
<organism evidence="2">
    <name type="scientific">Sesame deltaflexivirus 1</name>
    <dbReference type="NCBI Taxonomy" id="2794418"/>
    <lineage>
        <taxon>Viruses</taxon>
        <taxon>Riboviria</taxon>
        <taxon>Orthornavirae</taxon>
        <taxon>Kitrinoviricota</taxon>
        <taxon>Alsuviricetes</taxon>
        <taxon>Tymovirales</taxon>
        <taxon>Deltaflexiviridae</taxon>
        <taxon>Deltaflexivirus</taxon>
    </lineage>
</organism>
<name>A0A7T5QZD9_9VIRU</name>
<proteinExistence type="predicted"/>
<protein>
    <submittedName>
        <fullName evidence="2">HP4</fullName>
    </submittedName>
</protein>
<evidence type="ECO:0000313" key="2">
    <source>
        <dbReference type="EMBL" id="QQG34644.1"/>
    </source>
</evidence>
<accession>A0A7T5QZD9</accession>
<reference evidence="2" key="1">
    <citation type="submission" date="2020-11" db="EMBL/GenBank/DDBJ databases">
        <authorList>
            <person name="Bejerman N."/>
        </authorList>
    </citation>
    <scope>NUCLEOTIDE SEQUENCE</scope>
    <source>
        <strain evidence="2">Sesa</strain>
    </source>
</reference>
<feature type="region of interest" description="Disordered" evidence="1">
    <location>
        <begin position="36"/>
        <end position="55"/>
    </location>
</feature>
<dbReference type="EMBL" id="MW328747">
    <property type="protein sequence ID" value="QQG34644.1"/>
    <property type="molecule type" value="Genomic_RNA"/>
</dbReference>
<sequence length="158" mass="17561">MSAHGSLPPLHSTLGEHFLAVSALFQPNLLISEKPKLVTKPPPKQKNRPEAETPLTSVSPLSTLVGWWSQHSNFFEFLLISHHALTPDLSAAPTFPQSSILDPLFVPGNYSLDDVSLMLVDEQEEWVADVHDFTMAEKLAFPYPSPARDDTLFFRVSP</sequence>